<dbReference type="SFLD" id="SFLDG00180">
    <property type="entry name" value="muconate_cycloisomerase"/>
    <property type="match status" value="1"/>
</dbReference>
<comment type="similarity">
    <text evidence="1 5">Belongs to the mandelate racemase/muconate lactonizing enzyme family.</text>
</comment>
<dbReference type="InterPro" id="IPR029017">
    <property type="entry name" value="Enolase-like_N"/>
</dbReference>
<dbReference type="InterPro" id="IPR034603">
    <property type="entry name" value="Dipeptide_epimerase"/>
</dbReference>
<dbReference type="SMART" id="SM00922">
    <property type="entry name" value="MR_MLE"/>
    <property type="match status" value="1"/>
</dbReference>
<keyword evidence="8" id="KW-1185">Reference proteome</keyword>
<dbReference type="InterPro" id="IPR013342">
    <property type="entry name" value="Mandelate_racemase_C"/>
</dbReference>
<evidence type="ECO:0000256" key="5">
    <source>
        <dbReference type="RuleBase" id="RU366006"/>
    </source>
</evidence>
<feature type="domain" description="Mandelate racemase/muconate lactonizing enzyme C-terminal" evidence="6">
    <location>
        <begin position="131"/>
        <end position="222"/>
    </location>
</feature>
<evidence type="ECO:0000256" key="3">
    <source>
        <dbReference type="ARBA" id="ARBA00022842"/>
    </source>
</evidence>
<dbReference type="PANTHER" id="PTHR48080">
    <property type="entry name" value="D-GALACTONATE DEHYDRATASE-RELATED"/>
    <property type="match status" value="1"/>
</dbReference>
<evidence type="ECO:0000256" key="2">
    <source>
        <dbReference type="ARBA" id="ARBA00022723"/>
    </source>
</evidence>
<accession>A0ABY5L6W6</accession>
<dbReference type="Pfam" id="PF02746">
    <property type="entry name" value="MR_MLE_N"/>
    <property type="match status" value="1"/>
</dbReference>
<reference evidence="7" key="1">
    <citation type="submission" date="2022-07" db="EMBL/GenBank/DDBJ databases">
        <title>Sphingomonas sp. nov., a novel bacterium isolated from the north slope of the Mount Everest.</title>
        <authorList>
            <person name="Cui X."/>
            <person name="Liu Y."/>
        </authorList>
    </citation>
    <scope>NUCLEOTIDE SEQUENCE</scope>
    <source>
        <strain evidence="7">S5-59</strain>
    </source>
</reference>
<evidence type="ECO:0000259" key="6">
    <source>
        <dbReference type="SMART" id="SM00922"/>
    </source>
</evidence>
<dbReference type="SFLD" id="SFLDS00001">
    <property type="entry name" value="Enolase"/>
    <property type="match status" value="1"/>
</dbReference>
<comment type="cofactor">
    <cofactor evidence="5">
        <name>Mg(2+)</name>
        <dbReference type="ChEBI" id="CHEBI:18420"/>
    </cofactor>
    <text evidence="5">Binds 1 Mg(2+) ion per subunit.</text>
</comment>
<dbReference type="Gene3D" id="3.30.390.10">
    <property type="entry name" value="Enolase-like, N-terminal domain"/>
    <property type="match status" value="1"/>
</dbReference>
<dbReference type="EC" id="5.1.1.-" evidence="5"/>
<keyword evidence="2 5" id="KW-0479">Metal-binding</keyword>
<dbReference type="RefSeq" id="WP_256505432.1">
    <property type="nucleotide sequence ID" value="NZ_CP101740.1"/>
</dbReference>
<dbReference type="InterPro" id="IPR029065">
    <property type="entry name" value="Enolase_C-like"/>
</dbReference>
<dbReference type="InterPro" id="IPR013341">
    <property type="entry name" value="Mandelate_racemase_N_dom"/>
</dbReference>
<dbReference type="SUPFAM" id="SSF51604">
    <property type="entry name" value="Enolase C-terminal domain-like"/>
    <property type="match status" value="1"/>
</dbReference>
<dbReference type="GO" id="GO:0103031">
    <property type="term" value="F:L-Ala-D/L-Glu epimerase activity"/>
    <property type="evidence" value="ECO:0007669"/>
    <property type="project" value="UniProtKB-EC"/>
</dbReference>
<dbReference type="InterPro" id="IPR036849">
    <property type="entry name" value="Enolase-like_C_sf"/>
</dbReference>
<dbReference type="NCBIfam" id="NF042940">
    <property type="entry name" value="racemase_DgcA"/>
    <property type="match status" value="1"/>
</dbReference>
<keyword evidence="3 5" id="KW-0460">Magnesium</keyword>
<dbReference type="Proteomes" id="UP001058533">
    <property type="component" value="Chromosome"/>
</dbReference>
<dbReference type="Pfam" id="PF13378">
    <property type="entry name" value="MR_MLE_C"/>
    <property type="match status" value="1"/>
</dbReference>
<name>A0ABY5L6W6_9SPHN</name>
<dbReference type="EMBL" id="CP101740">
    <property type="protein sequence ID" value="UUL81716.1"/>
    <property type="molecule type" value="Genomic_DNA"/>
</dbReference>
<evidence type="ECO:0000313" key="8">
    <source>
        <dbReference type="Proteomes" id="UP001058533"/>
    </source>
</evidence>
<dbReference type="SFLD" id="SFLDF00010">
    <property type="entry name" value="dipeptide_epimerase"/>
    <property type="match status" value="1"/>
</dbReference>
<gene>
    <name evidence="7" type="primary">ycjG</name>
    <name evidence="7" type="ORF">NMP03_10955</name>
</gene>
<keyword evidence="4 5" id="KW-0413">Isomerase</keyword>
<organism evidence="7 8">
    <name type="scientific">Sphingomonas qomolangmaensis</name>
    <dbReference type="NCBI Taxonomy" id="2918765"/>
    <lineage>
        <taxon>Bacteria</taxon>
        <taxon>Pseudomonadati</taxon>
        <taxon>Pseudomonadota</taxon>
        <taxon>Alphaproteobacteria</taxon>
        <taxon>Sphingomonadales</taxon>
        <taxon>Sphingomonadaceae</taxon>
        <taxon>Sphingomonas</taxon>
    </lineage>
</organism>
<proteinExistence type="inferred from homology"/>
<dbReference type="PANTHER" id="PTHR48080:SF3">
    <property type="entry name" value="ENOLASE SUPERFAMILY MEMBER DDB_G0284701"/>
    <property type="match status" value="1"/>
</dbReference>
<sequence>MLRTVAARHDRFGLKSPFRIARGVKTDADVVTVEIAVGGLTGRGEGVPYPRYGETIEAALADIAAVTPALAQGAGREELLALMPAGAARNAVDGALWDLDAQLARTTVGMLLGQPPLVPVETAVTIGIDTPEAMHRAAIALGVVPLVKVKLDDQLVAERIAAVRSALPDARMIVDPNESWTMELVEAIQPVLADAQVGLLEQPLPAAADAALAGFAPLVPICADESAHGIADLDRLQGRYAYVNIKLDKTGGLTAALAFADAAQAAGFELMLGCMVCSSLGIAPALALASRAGFVDCDGPWWLTQDRGGGVRIEGGILHPPAPGFWGGV</sequence>
<protein>
    <recommendedName>
        <fullName evidence="5">Dipeptide epimerase</fullName>
        <ecNumber evidence="5">5.1.1.-</ecNumber>
    </recommendedName>
</protein>
<dbReference type="SUPFAM" id="SSF54826">
    <property type="entry name" value="Enolase N-terminal domain-like"/>
    <property type="match status" value="1"/>
</dbReference>
<evidence type="ECO:0000256" key="1">
    <source>
        <dbReference type="ARBA" id="ARBA00008031"/>
    </source>
</evidence>
<dbReference type="InterPro" id="IPR034593">
    <property type="entry name" value="DgoD-like"/>
</dbReference>
<dbReference type="Gene3D" id="3.20.20.120">
    <property type="entry name" value="Enolase-like C-terminal domain"/>
    <property type="match status" value="1"/>
</dbReference>
<dbReference type="NCBIfam" id="NF011708">
    <property type="entry name" value="PRK15129.1"/>
    <property type="match status" value="1"/>
</dbReference>
<evidence type="ECO:0000313" key="7">
    <source>
        <dbReference type="EMBL" id="UUL81716.1"/>
    </source>
</evidence>
<evidence type="ECO:0000256" key="4">
    <source>
        <dbReference type="ARBA" id="ARBA00023235"/>
    </source>
</evidence>
<dbReference type="CDD" id="cd03319">
    <property type="entry name" value="L-Ala-DL-Glu_epimerase"/>
    <property type="match status" value="1"/>
</dbReference>